<organism evidence="1 2">
    <name type="scientific">Brucella endophytica</name>
    <dbReference type="NCBI Taxonomy" id="1963359"/>
    <lineage>
        <taxon>Bacteria</taxon>
        <taxon>Pseudomonadati</taxon>
        <taxon>Pseudomonadota</taxon>
        <taxon>Alphaproteobacteria</taxon>
        <taxon>Hyphomicrobiales</taxon>
        <taxon>Brucellaceae</taxon>
        <taxon>Brucella/Ochrobactrum group</taxon>
        <taxon>Brucella</taxon>
    </lineage>
</organism>
<keyword evidence="2" id="KW-1185">Reference proteome</keyword>
<proteinExistence type="predicted"/>
<protein>
    <submittedName>
        <fullName evidence="1">Uncharacterized protein</fullName>
    </submittedName>
</protein>
<evidence type="ECO:0000313" key="1">
    <source>
        <dbReference type="EMBL" id="GGA82465.1"/>
    </source>
</evidence>
<comment type="caution">
    <text evidence="1">The sequence shown here is derived from an EMBL/GenBank/DDBJ whole genome shotgun (WGS) entry which is preliminary data.</text>
</comment>
<evidence type="ECO:0000313" key="2">
    <source>
        <dbReference type="Proteomes" id="UP000646478"/>
    </source>
</evidence>
<dbReference type="RefSeq" id="WP_188821573.1">
    <property type="nucleotide sequence ID" value="NZ_BMHH01000002.1"/>
</dbReference>
<dbReference type="AlphaFoldDB" id="A0A916WBB0"/>
<accession>A0A916WBB0</accession>
<reference evidence="1" key="1">
    <citation type="journal article" date="2014" name="Int. J. Syst. Evol. Microbiol.">
        <title>Complete genome sequence of Corynebacterium casei LMG S-19264T (=DSM 44701T), isolated from a smear-ripened cheese.</title>
        <authorList>
            <consortium name="US DOE Joint Genome Institute (JGI-PGF)"/>
            <person name="Walter F."/>
            <person name="Albersmeier A."/>
            <person name="Kalinowski J."/>
            <person name="Ruckert C."/>
        </authorList>
    </citation>
    <scope>NUCLEOTIDE SEQUENCE</scope>
    <source>
        <strain evidence="1">CGMCC 1.15082</strain>
    </source>
</reference>
<reference evidence="1" key="2">
    <citation type="submission" date="2020-09" db="EMBL/GenBank/DDBJ databases">
        <authorList>
            <person name="Sun Q."/>
            <person name="Zhou Y."/>
        </authorList>
    </citation>
    <scope>NUCLEOTIDE SEQUENCE</scope>
    <source>
        <strain evidence="1">CGMCC 1.15082</strain>
    </source>
</reference>
<dbReference type="Proteomes" id="UP000646478">
    <property type="component" value="Unassembled WGS sequence"/>
</dbReference>
<sequence>MDRLEKCHQCGKLALEGEMITITVSEYESLKSAAASTNRRKAIAGYRAASSSKIGRTPELAEFIIECAATMTVAEIAMACREKFGDKTPSWSSIYRFVAAMKRHRQI</sequence>
<gene>
    <name evidence="1" type="ORF">GCM10011491_07350</name>
</gene>
<name>A0A916WBB0_9HYPH</name>
<dbReference type="EMBL" id="BMHH01000002">
    <property type="protein sequence ID" value="GGA82465.1"/>
    <property type="molecule type" value="Genomic_DNA"/>
</dbReference>